<gene>
    <name evidence="2" type="ORF">PX52LOC_04077</name>
</gene>
<accession>A0A5C1AEE9</accession>
<sequence length="117" mass="13206">MGELAAYWKEAKDRAENNHKIIIKSKPSSASLKMPVFKSDFQKTLDVFEAAVKKLEEDKKAALKAAEACKLIIKEYTELLKTSEIKFMGDDGKDKILKVYGQALVKLNTDVEERSPK</sequence>
<proteinExistence type="predicted"/>
<name>A0A5C1AEE9_9BACT</name>
<dbReference type="RefSeq" id="WP_149111752.1">
    <property type="nucleotide sequence ID" value="NZ_CP042425.1"/>
</dbReference>
<evidence type="ECO:0000313" key="3">
    <source>
        <dbReference type="Proteomes" id="UP000324974"/>
    </source>
</evidence>
<feature type="coiled-coil region" evidence="1">
    <location>
        <begin position="38"/>
        <end position="65"/>
    </location>
</feature>
<keyword evidence="1" id="KW-0175">Coiled coil</keyword>
<keyword evidence="3" id="KW-1185">Reference proteome</keyword>
<dbReference type="KEGG" id="lrs:PX52LOC_04077"/>
<dbReference type="AlphaFoldDB" id="A0A5C1AEE9"/>
<evidence type="ECO:0000256" key="1">
    <source>
        <dbReference type="SAM" id="Coils"/>
    </source>
</evidence>
<evidence type="ECO:0000313" key="2">
    <source>
        <dbReference type="EMBL" id="QEL17100.1"/>
    </source>
</evidence>
<reference evidence="3" key="1">
    <citation type="submission" date="2019-08" db="EMBL/GenBank/DDBJ databases">
        <title>Limnoglobus roseus gen. nov., sp. nov., a novel freshwater planctomycete with a giant genome from the family Gemmataceae.</title>
        <authorList>
            <person name="Kulichevskaya I.S."/>
            <person name="Naumoff D.G."/>
            <person name="Miroshnikov K."/>
            <person name="Ivanova A."/>
            <person name="Philippov D.A."/>
            <person name="Hakobyan A."/>
            <person name="Rijpstra I.C."/>
            <person name="Sinninghe Damste J.S."/>
            <person name="Liesack W."/>
            <person name="Dedysh S.N."/>
        </authorList>
    </citation>
    <scope>NUCLEOTIDE SEQUENCE [LARGE SCALE GENOMIC DNA]</scope>
    <source>
        <strain evidence="3">PX52</strain>
    </source>
</reference>
<organism evidence="2 3">
    <name type="scientific">Limnoglobus roseus</name>
    <dbReference type="NCBI Taxonomy" id="2598579"/>
    <lineage>
        <taxon>Bacteria</taxon>
        <taxon>Pseudomonadati</taxon>
        <taxon>Planctomycetota</taxon>
        <taxon>Planctomycetia</taxon>
        <taxon>Gemmatales</taxon>
        <taxon>Gemmataceae</taxon>
        <taxon>Limnoglobus</taxon>
    </lineage>
</organism>
<dbReference type="Proteomes" id="UP000324974">
    <property type="component" value="Chromosome"/>
</dbReference>
<protein>
    <submittedName>
        <fullName evidence="2">Uncharacterized protein</fullName>
    </submittedName>
</protein>
<dbReference type="EMBL" id="CP042425">
    <property type="protein sequence ID" value="QEL17100.1"/>
    <property type="molecule type" value="Genomic_DNA"/>
</dbReference>